<reference evidence="1 2" key="1">
    <citation type="submission" date="2024-03" db="EMBL/GenBank/DDBJ databases">
        <authorList>
            <person name="Jo J.-H."/>
        </authorList>
    </citation>
    <scope>NUCLEOTIDE SEQUENCE [LARGE SCALE GENOMIC DNA]</scope>
    <source>
        <strain evidence="1 2">AS3R-12</strain>
    </source>
</reference>
<dbReference type="EMBL" id="JBBHJY010000002">
    <property type="protein sequence ID" value="MEJ6009677.1"/>
    <property type="molecule type" value="Genomic_DNA"/>
</dbReference>
<accession>A0ABU8S6T6</accession>
<dbReference type="PANTHER" id="PTHR17985">
    <property type="entry name" value="SER/THR-RICH PROTEIN T10 IN DGCR REGION"/>
    <property type="match status" value="1"/>
</dbReference>
<dbReference type="PANTHER" id="PTHR17985:SF8">
    <property type="entry name" value="TRANSPORT AND GOLGI ORGANIZATION PROTEIN 2 HOMOLOG"/>
    <property type="match status" value="1"/>
</dbReference>
<gene>
    <name evidence="1" type="ORF">WG900_07075</name>
</gene>
<protein>
    <submittedName>
        <fullName evidence="1">NRDE family protein</fullName>
    </submittedName>
</protein>
<organism evidence="1 2">
    <name type="scientific">Novosphingobium aquae</name>
    <dbReference type="NCBI Taxonomy" id="3133435"/>
    <lineage>
        <taxon>Bacteria</taxon>
        <taxon>Pseudomonadati</taxon>
        <taxon>Pseudomonadota</taxon>
        <taxon>Alphaproteobacteria</taxon>
        <taxon>Sphingomonadales</taxon>
        <taxon>Sphingomonadaceae</taxon>
        <taxon>Novosphingobium</taxon>
    </lineage>
</organism>
<proteinExistence type="predicted"/>
<keyword evidence="2" id="KW-1185">Reference proteome</keyword>
<dbReference type="InterPro" id="IPR008551">
    <property type="entry name" value="TANGO2"/>
</dbReference>
<sequence>MCVAAVAWNAHPRWRLVVAANRDEFHERPTAPLSLWDDGTIAGRDLRAGGTWLGINAAGRFALVTNHRVEGYPKPDRLTRGGLVTGWLAGEGLGDTAAMNPFNLICAGPDGLHFRTNWPQSSGVLPPGIHGISNGPFDHPWPKAAQLCGALSHWPEGDAGFDPLFAALRDETAREPVDSRRTDPEPRLSGVFIKDPIYGTRCSTVIAVDADGAGRIVERRFDAKGNVSGETELAFRWA</sequence>
<evidence type="ECO:0000313" key="1">
    <source>
        <dbReference type="EMBL" id="MEJ6009677.1"/>
    </source>
</evidence>
<name>A0ABU8S6T6_9SPHN</name>
<comment type="caution">
    <text evidence="1">The sequence shown here is derived from an EMBL/GenBank/DDBJ whole genome shotgun (WGS) entry which is preliminary data.</text>
</comment>
<dbReference type="Proteomes" id="UP001379235">
    <property type="component" value="Unassembled WGS sequence"/>
</dbReference>
<dbReference type="Pfam" id="PF05742">
    <property type="entry name" value="TANGO2"/>
    <property type="match status" value="1"/>
</dbReference>
<evidence type="ECO:0000313" key="2">
    <source>
        <dbReference type="Proteomes" id="UP001379235"/>
    </source>
</evidence>
<dbReference type="RefSeq" id="WP_339965868.1">
    <property type="nucleotide sequence ID" value="NZ_JBBHJY010000002.1"/>
</dbReference>